<organism evidence="1 2">
    <name type="scientific">Lucilia cuprina</name>
    <name type="common">Green bottle fly</name>
    <name type="synonym">Australian sheep blowfly</name>
    <dbReference type="NCBI Taxonomy" id="7375"/>
    <lineage>
        <taxon>Eukaryota</taxon>
        <taxon>Metazoa</taxon>
        <taxon>Ecdysozoa</taxon>
        <taxon>Arthropoda</taxon>
        <taxon>Hexapoda</taxon>
        <taxon>Insecta</taxon>
        <taxon>Pterygota</taxon>
        <taxon>Neoptera</taxon>
        <taxon>Endopterygota</taxon>
        <taxon>Diptera</taxon>
        <taxon>Brachycera</taxon>
        <taxon>Muscomorpha</taxon>
        <taxon>Oestroidea</taxon>
        <taxon>Calliphoridae</taxon>
        <taxon>Luciliinae</taxon>
        <taxon>Lucilia</taxon>
    </lineage>
</organism>
<comment type="caution">
    <text evidence="1">The sequence shown here is derived from an EMBL/GenBank/DDBJ whole genome shotgun (WGS) entry which is preliminary data.</text>
</comment>
<gene>
    <name evidence="1" type="ORF">FF38_11948</name>
</gene>
<keyword evidence="2" id="KW-1185">Reference proteome</keyword>
<dbReference type="AlphaFoldDB" id="A0A0L0C5F3"/>
<name>A0A0L0C5F3_LUCCU</name>
<reference evidence="1 2" key="1">
    <citation type="journal article" date="2015" name="Nat. Commun.">
        <title>Lucilia cuprina genome unlocks parasitic fly biology to underpin future interventions.</title>
        <authorList>
            <person name="Anstead C.A."/>
            <person name="Korhonen P.K."/>
            <person name="Young N.D."/>
            <person name="Hall R.S."/>
            <person name="Jex A.R."/>
            <person name="Murali S.C."/>
            <person name="Hughes D.S."/>
            <person name="Lee S.F."/>
            <person name="Perry T."/>
            <person name="Stroehlein A.J."/>
            <person name="Ansell B.R."/>
            <person name="Breugelmans B."/>
            <person name="Hofmann A."/>
            <person name="Qu J."/>
            <person name="Dugan S."/>
            <person name="Lee S.L."/>
            <person name="Chao H."/>
            <person name="Dinh H."/>
            <person name="Han Y."/>
            <person name="Doddapaneni H.V."/>
            <person name="Worley K.C."/>
            <person name="Muzny D.M."/>
            <person name="Ioannidis P."/>
            <person name="Waterhouse R.M."/>
            <person name="Zdobnov E.M."/>
            <person name="James P.J."/>
            <person name="Bagnall N.H."/>
            <person name="Kotze A.C."/>
            <person name="Gibbs R.A."/>
            <person name="Richards S."/>
            <person name="Batterham P."/>
            <person name="Gasser R.B."/>
        </authorList>
    </citation>
    <scope>NUCLEOTIDE SEQUENCE [LARGE SCALE GENOMIC DNA]</scope>
    <source>
        <strain evidence="1 2">LS</strain>
        <tissue evidence="1">Full body</tissue>
    </source>
</reference>
<evidence type="ECO:0000313" key="1">
    <source>
        <dbReference type="EMBL" id="KNC27466.1"/>
    </source>
</evidence>
<sequence length="263" mass="30460">MPPKANPESFAAQLRKGIEEINENIDKKLEAHCKSTEDRIYQAAKDLEIKFGELVSKIKEDFVAEMNKVKSDINHCYEFVKQIDKSSTSRFMELEKSQNLLMKRFNRPDIIVSGLPAASPNLKIMILSLAKVYAIPFSENDIQYTPIKNNSEVLIKFNSISTRDSLMKKYYSTRNLMLKDLLQQGENEEGADLEERVYLNDHLTLMANKLCYLCRRLKRNKQISGFRFRNGDVLRAVIKTNDGSEETLDIFNITEKFQNFLKI</sequence>
<dbReference type="EMBL" id="JRES01000898">
    <property type="protein sequence ID" value="KNC27466.1"/>
    <property type="molecule type" value="Genomic_DNA"/>
</dbReference>
<accession>A0A0L0C5F3</accession>
<proteinExistence type="predicted"/>
<dbReference type="Proteomes" id="UP000037069">
    <property type="component" value="Unassembled WGS sequence"/>
</dbReference>
<protein>
    <submittedName>
        <fullName evidence="1">Uncharacterized protein</fullName>
    </submittedName>
</protein>
<evidence type="ECO:0000313" key="2">
    <source>
        <dbReference type="Proteomes" id="UP000037069"/>
    </source>
</evidence>
<dbReference type="OrthoDB" id="8048014at2759"/>